<accession>A0A1M4WDQ4</accession>
<evidence type="ECO:0000256" key="6">
    <source>
        <dbReference type="ARBA" id="ARBA00023136"/>
    </source>
</evidence>
<comment type="subcellular location">
    <subcellularLocation>
        <location evidence="1 8">Cell outer membrane</location>
        <topology evidence="1 8">Multi-pass membrane protein</topology>
    </subcellularLocation>
</comment>
<keyword evidence="6 8" id="KW-0472">Membrane</keyword>
<dbReference type="STRING" id="1297750.SAMN05444405_10355"/>
<dbReference type="Gene3D" id="2.170.130.10">
    <property type="entry name" value="TonB-dependent receptor, plug domain"/>
    <property type="match status" value="1"/>
</dbReference>
<evidence type="ECO:0000256" key="8">
    <source>
        <dbReference type="PROSITE-ProRule" id="PRU01360"/>
    </source>
</evidence>
<dbReference type="Pfam" id="PF00593">
    <property type="entry name" value="TonB_dep_Rec_b-barrel"/>
    <property type="match status" value="1"/>
</dbReference>
<dbReference type="GO" id="GO:0009279">
    <property type="term" value="C:cell outer membrane"/>
    <property type="evidence" value="ECO:0007669"/>
    <property type="project" value="UniProtKB-SubCell"/>
</dbReference>
<gene>
    <name evidence="12" type="ORF">SAMN05444405_10355</name>
</gene>
<dbReference type="Gene3D" id="2.40.170.20">
    <property type="entry name" value="TonB-dependent receptor, beta-barrel domain"/>
    <property type="match status" value="1"/>
</dbReference>
<dbReference type="InterPro" id="IPR037066">
    <property type="entry name" value="Plug_dom_sf"/>
</dbReference>
<evidence type="ECO:0000256" key="3">
    <source>
        <dbReference type="ARBA" id="ARBA00022452"/>
    </source>
</evidence>
<dbReference type="InterPro" id="IPR012910">
    <property type="entry name" value="Plug_dom"/>
</dbReference>
<dbReference type="InterPro" id="IPR000531">
    <property type="entry name" value="Beta-barrel_TonB"/>
</dbReference>
<comment type="similarity">
    <text evidence="8 9">Belongs to the TonB-dependent receptor family.</text>
</comment>
<name>A0A1M4WDQ4_9BACE</name>
<keyword evidence="4 8" id="KW-0812">Transmembrane</keyword>
<dbReference type="NCBIfam" id="TIGR04056">
    <property type="entry name" value="OMP_RagA_SusC"/>
    <property type="match status" value="1"/>
</dbReference>
<evidence type="ECO:0000256" key="9">
    <source>
        <dbReference type="RuleBase" id="RU003357"/>
    </source>
</evidence>
<proteinExistence type="inferred from homology"/>
<dbReference type="InterPro" id="IPR039426">
    <property type="entry name" value="TonB-dep_rcpt-like"/>
</dbReference>
<dbReference type="InterPro" id="IPR023996">
    <property type="entry name" value="TonB-dep_OMP_SusC/RagA"/>
</dbReference>
<evidence type="ECO:0000259" key="11">
    <source>
        <dbReference type="Pfam" id="PF07715"/>
    </source>
</evidence>
<evidence type="ECO:0000259" key="10">
    <source>
        <dbReference type="Pfam" id="PF00593"/>
    </source>
</evidence>
<dbReference type="RefSeq" id="WP_245797058.1">
    <property type="nucleotide sequence ID" value="NZ_FQTV01000003.1"/>
</dbReference>
<evidence type="ECO:0000256" key="7">
    <source>
        <dbReference type="ARBA" id="ARBA00023237"/>
    </source>
</evidence>
<reference evidence="13" key="1">
    <citation type="submission" date="2016-11" db="EMBL/GenBank/DDBJ databases">
        <authorList>
            <person name="Varghese N."/>
            <person name="Submissions S."/>
        </authorList>
    </citation>
    <scope>NUCLEOTIDE SEQUENCE [LARGE SCALE GENOMIC DNA]</scope>
    <source>
        <strain evidence="13">DSM 26991</strain>
    </source>
</reference>
<evidence type="ECO:0000256" key="2">
    <source>
        <dbReference type="ARBA" id="ARBA00022448"/>
    </source>
</evidence>
<dbReference type="EMBL" id="FQTV01000003">
    <property type="protein sequence ID" value="SHE79193.1"/>
    <property type="molecule type" value="Genomic_DNA"/>
</dbReference>
<dbReference type="SUPFAM" id="SSF56935">
    <property type="entry name" value="Porins"/>
    <property type="match status" value="1"/>
</dbReference>
<evidence type="ECO:0000313" key="13">
    <source>
        <dbReference type="Proteomes" id="UP000184509"/>
    </source>
</evidence>
<keyword evidence="2 8" id="KW-0813">Transport</keyword>
<evidence type="ECO:0000256" key="5">
    <source>
        <dbReference type="ARBA" id="ARBA00023077"/>
    </source>
</evidence>
<keyword evidence="5 9" id="KW-0798">TonB box</keyword>
<keyword evidence="7 8" id="KW-0998">Cell outer membrane</keyword>
<dbReference type="Proteomes" id="UP000184509">
    <property type="component" value="Unassembled WGS sequence"/>
</dbReference>
<protein>
    <submittedName>
        <fullName evidence="12">TonB-linked outer membrane protein, SusC/RagA family</fullName>
    </submittedName>
</protein>
<evidence type="ECO:0000313" key="12">
    <source>
        <dbReference type="EMBL" id="SHE79193.1"/>
    </source>
</evidence>
<feature type="domain" description="TonB-dependent receptor-like beta-barrel" evidence="10">
    <location>
        <begin position="313"/>
        <end position="721"/>
    </location>
</feature>
<organism evidence="12 13">
    <name type="scientific">Bacteroides luti</name>
    <dbReference type="NCBI Taxonomy" id="1297750"/>
    <lineage>
        <taxon>Bacteria</taxon>
        <taxon>Pseudomonadati</taxon>
        <taxon>Bacteroidota</taxon>
        <taxon>Bacteroidia</taxon>
        <taxon>Bacteroidales</taxon>
        <taxon>Bacteroidaceae</taxon>
        <taxon>Bacteroides</taxon>
    </lineage>
</organism>
<evidence type="ECO:0000256" key="1">
    <source>
        <dbReference type="ARBA" id="ARBA00004571"/>
    </source>
</evidence>
<evidence type="ECO:0000256" key="4">
    <source>
        <dbReference type="ARBA" id="ARBA00022692"/>
    </source>
</evidence>
<feature type="domain" description="TonB-dependent receptor plug" evidence="11">
    <location>
        <begin position="11"/>
        <end position="118"/>
    </location>
</feature>
<dbReference type="InterPro" id="IPR023997">
    <property type="entry name" value="TonB-dep_OMP_SusC/RagA_CS"/>
</dbReference>
<dbReference type="Pfam" id="PF07715">
    <property type="entry name" value="Plug"/>
    <property type="match status" value="1"/>
</dbReference>
<dbReference type="InterPro" id="IPR036942">
    <property type="entry name" value="Beta-barrel_TonB_sf"/>
</dbReference>
<sequence length="956" mass="107044">MVVVGYGTQKKVNLSGSVAVVDGKELANRPVANITQSLQGVVPGLTTNVTNKGGTPGASYNIQLRGQGNLSNSDVPYVLIDGLEGTLSMVNPNDIENISILKDAAAASIYGARAAYGVILITTKKGQEGKTSISYNGNIGATSAVSLPDMVNSYEFARYFNVGWVNADHTPEYSDAKIEQLRRFCENPKGINQWPEQSTNQFLADNSTTGIGNTNNFKLFYKNAAIRQNHNVSVTGGTDKIKYYASGGLYQEQGLIRYADINFKRFNFTANINSTITDWLRFNIKTKYNKQISTSPFGDHAIYEIGFFHNLARTRPTNSMYDLNGNFTELSQVPYLQSGSRNDNNSGNYSLTVGLVAEPVKNWKINFDYSYRTNPAKNEQAAIPAAITMLDGSVTYMTRTELGIPITGSYYRSMSQSDYNSFNLYSNYSLKLAESHNFNIMAGYQEENNKYSFLWSNVTDLLNFNNPGINTATGDKTTGETRNGWATRGFFGRINYDYQGRYLLELNGRYDGSSRFTHNNRWGFFPSASLGWNIAQENFMEPLSATVSNFKLRASYGLLGNQSGAALYTFAQTMNTQTQGSWYFDGTNRQMIIFAPGSYNSNVTWEKIESINFGLDYGFFNNNLTGSLDIFQRTTRDMLGPTESLASMYGTTAPEANNADMRNRGWEFSINYKGRINSDITYSIGGMIYDYTAEVLHYVNPSKFNPSNLWYPGRKVGEIWGYRASGLIQNQQEADEFNQLDHSYLTNRAWVPGDVKYLDLNKDNAINTGSNKVGDMGDREIIGNSAPRYQYSFNGSISYKGLTLSTLWQGVLKRDYDPSASVYFWGCHSKAQVTVFSQHLDYWTENNRDAYYPRPYISTAGNISSYTGKTHQACDRYLQNAAYLRLKNLTLSYELPSSITRNIGLQRVNVYVTGENLLTFTQLAKMFDPETVFTFNEGGKNYALTKVFSFGLSINL</sequence>
<keyword evidence="13" id="KW-1185">Reference proteome</keyword>
<keyword evidence="3 8" id="KW-1134">Transmembrane beta strand</keyword>
<dbReference type="NCBIfam" id="TIGR04057">
    <property type="entry name" value="SusC_RagA_signa"/>
    <property type="match status" value="1"/>
</dbReference>
<dbReference type="AlphaFoldDB" id="A0A1M4WDQ4"/>
<dbReference type="PROSITE" id="PS52016">
    <property type="entry name" value="TONB_DEPENDENT_REC_3"/>
    <property type="match status" value="1"/>
</dbReference>